<accession>A0A2N5TKC3</accession>
<evidence type="ECO:0000256" key="1">
    <source>
        <dbReference type="SAM" id="MobiDB-lite"/>
    </source>
</evidence>
<name>A0A2N5TKC3_9BASI</name>
<proteinExistence type="predicted"/>
<protein>
    <submittedName>
        <fullName evidence="2">Uncharacterized protein</fullName>
    </submittedName>
</protein>
<dbReference type="AlphaFoldDB" id="A0A2N5TKC3"/>
<evidence type="ECO:0000313" key="2">
    <source>
        <dbReference type="EMBL" id="PLW25939.1"/>
    </source>
</evidence>
<sequence length="236" mass="26680">MSADQPARPPKLRFYLQYCLYARITKLGSPRGYLARFKSPRIGRVVEIEADRLKENFKTMVFDDLRANTDHYPLEQIARYADDTGVLHWYYSIREPGSVPSKGVLLCHTRYVEAFLAQVLRATIHADMVIKIWMSHTEVRDMPYTILEISQQDPTNGIPTRQLSSPEVWVLDSDQSYNDRDTASPPAFQSELASDSPSYAAAPSNRSDAMDADQIADKVENPPGSLNANHSAQLMK</sequence>
<feature type="compositionally biased region" description="Polar residues" evidence="1">
    <location>
        <begin position="224"/>
        <end position="236"/>
    </location>
</feature>
<dbReference type="EMBL" id="PGCJ01000576">
    <property type="protein sequence ID" value="PLW25939.1"/>
    <property type="molecule type" value="Genomic_DNA"/>
</dbReference>
<dbReference type="Proteomes" id="UP000235388">
    <property type="component" value="Unassembled WGS sequence"/>
</dbReference>
<comment type="caution">
    <text evidence="2">The sequence shown here is derived from an EMBL/GenBank/DDBJ whole genome shotgun (WGS) entry which is preliminary data.</text>
</comment>
<evidence type="ECO:0000313" key="3">
    <source>
        <dbReference type="Proteomes" id="UP000235388"/>
    </source>
</evidence>
<feature type="region of interest" description="Disordered" evidence="1">
    <location>
        <begin position="179"/>
        <end position="236"/>
    </location>
</feature>
<reference evidence="2 3" key="1">
    <citation type="submission" date="2017-11" db="EMBL/GenBank/DDBJ databases">
        <title>De novo assembly and phasing of dikaryotic genomes from two isolates of Puccinia coronata f. sp. avenae, the causal agent of oat crown rust.</title>
        <authorList>
            <person name="Miller M.E."/>
            <person name="Zhang Y."/>
            <person name="Omidvar V."/>
            <person name="Sperschneider J."/>
            <person name="Schwessinger B."/>
            <person name="Raley C."/>
            <person name="Palmer J.M."/>
            <person name="Garnica D."/>
            <person name="Upadhyaya N."/>
            <person name="Rathjen J."/>
            <person name="Taylor J.M."/>
            <person name="Park R.F."/>
            <person name="Dodds P.N."/>
            <person name="Hirsch C.D."/>
            <person name="Kianian S.F."/>
            <person name="Figueroa M."/>
        </authorList>
    </citation>
    <scope>NUCLEOTIDE SEQUENCE [LARGE SCALE GENOMIC DNA]</scope>
    <source>
        <strain evidence="2">12NC29</strain>
    </source>
</reference>
<gene>
    <name evidence="2" type="ORF">PCANC_24895</name>
</gene>
<keyword evidence="3" id="KW-1185">Reference proteome</keyword>
<feature type="compositionally biased region" description="Low complexity" evidence="1">
    <location>
        <begin position="193"/>
        <end position="204"/>
    </location>
</feature>
<organism evidence="2 3">
    <name type="scientific">Puccinia coronata f. sp. avenae</name>
    <dbReference type="NCBI Taxonomy" id="200324"/>
    <lineage>
        <taxon>Eukaryota</taxon>
        <taxon>Fungi</taxon>
        <taxon>Dikarya</taxon>
        <taxon>Basidiomycota</taxon>
        <taxon>Pucciniomycotina</taxon>
        <taxon>Pucciniomycetes</taxon>
        <taxon>Pucciniales</taxon>
        <taxon>Pucciniaceae</taxon>
        <taxon>Puccinia</taxon>
    </lineage>
</organism>